<dbReference type="PANTHER" id="PTHR36108:SF13">
    <property type="entry name" value="COLOSSIN-B-RELATED"/>
    <property type="match status" value="1"/>
</dbReference>
<protein>
    <submittedName>
        <fullName evidence="6">Cna protein B-type domain-containing protein</fullName>
    </submittedName>
</protein>
<dbReference type="OrthoDB" id="3985100at2"/>
<dbReference type="GO" id="GO:0005975">
    <property type="term" value="P:carbohydrate metabolic process"/>
    <property type="evidence" value="ECO:0007669"/>
    <property type="project" value="UniProtKB-ARBA"/>
</dbReference>
<evidence type="ECO:0000259" key="5">
    <source>
        <dbReference type="Pfam" id="PF17802"/>
    </source>
</evidence>
<comment type="similarity">
    <text evidence="1">Belongs to the serine-aspartate repeat-containing protein (SDr) family.</text>
</comment>
<name>A0A1I6EH37_9PSEU</name>
<proteinExistence type="inferred from homology"/>
<dbReference type="Gene3D" id="2.60.40.10">
    <property type="entry name" value="Immunoglobulins"/>
    <property type="match status" value="2"/>
</dbReference>
<keyword evidence="7" id="KW-1185">Reference proteome</keyword>
<feature type="chain" id="PRO_5011751242" evidence="4">
    <location>
        <begin position="29"/>
        <end position="557"/>
    </location>
</feature>
<sequence>MRRRLMIASAAVSAFVLGLLGPAGVAVAGPVGTAAGFEDDDANLAPQAPINFDWNSFSPATWTGAAGVRTASKVTSGWTFTGLEDRQATTTDSGFAGGTKQDNVCPTVGTQKASNKDDLKRIYVASKTVGSNVFLTLAWVRIPQNTTSSSAHVAFEFNKGTTSCGASGLVQRTAGDMLIVYDFEGGGTPVLKLSRWISSGACEVGSNSAPCWGVATTLSSGVAEAQVNSASTAQDTVAPATETLGLQEFGEAGINLTAAGVFAPGVCEGFGKAYAVSRSSGQSSTAQMKDLVGPGNVNIRNCGSVAVTKLGSDGGSQAGAVFTLYSGTGTGGTVIGTCTVQASGACTPLFADLPVGTYTLDETTVPAGYDKDPTLPFTFSVAAGESKSLTFTDPARPATVNVQKKDDANAPVPGAVFTLSQGATVIGTCTTDAAGVCQPPFTNLPAGTYTIDETTTPTGYAKDASLPLTFSVARGETKNLSFTNPRTFKVIVLVCREADSKLYPSPVTIDGQAAGSTLSSAQASAAGLGEAALCGIATGQRGGLLTGDHSADPIGIG</sequence>
<dbReference type="STRING" id="84724.SAMN04488564_104443"/>
<keyword evidence="2" id="KW-0964">Secreted</keyword>
<evidence type="ECO:0000256" key="2">
    <source>
        <dbReference type="ARBA" id="ARBA00022525"/>
    </source>
</evidence>
<dbReference type="InterPro" id="IPR013783">
    <property type="entry name" value="Ig-like_fold"/>
</dbReference>
<keyword evidence="3 4" id="KW-0732">Signal</keyword>
<reference evidence="7" key="1">
    <citation type="submission" date="2016-10" db="EMBL/GenBank/DDBJ databases">
        <authorList>
            <person name="Varghese N."/>
            <person name="Submissions S."/>
        </authorList>
    </citation>
    <scope>NUCLEOTIDE SEQUENCE [LARGE SCALE GENOMIC DNA]</scope>
    <source>
        <strain evidence="7">DSM 44232</strain>
    </source>
</reference>
<feature type="domain" description="SpaA-like prealbumin fold" evidence="5">
    <location>
        <begin position="399"/>
        <end position="484"/>
    </location>
</feature>
<evidence type="ECO:0000313" key="7">
    <source>
        <dbReference type="Proteomes" id="UP000198583"/>
    </source>
</evidence>
<dbReference type="EMBL" id="FOYL01000004">
    <property type="protein sequence ID" value="SFR16792.1"/>
    <property type="molecule type" value="Genomic_DNA"/>
</dbReference>
<evidence type="ECO:0000256" key="3">
    <source>
        <dbReference type="ARBA" id="ARBA00022729"/>
    </source>
</evidence>
<dbReference type="SUPFAM" id="SSF49478">
    <property type="entry name" value="Cna protein B-type domain"/>
    <property type="match status" value="1"/>
</dbReference>
<dbReference type="PANTHER" id="PTHR36108">
    <property type="entry name" value="COLOSSIN-B-RELATED"/>
    <property type="match status" value="1"/>
</dbReference>
<organism evidence="6 7">
    <name type="scientific">Lentzea waywayandensis</name>
    <dbReference type="NCBI Taxonomy" id="84724"/>
    <lineage>
        <taxon>Bacteria</taxon>
        <taxon>Bacillati</taxon>
        <taxon>Actinomycetota</taxon>
        <taxon>Actinomycetes</taxon>
        <taxon>Pseudonocardiales</taxon>
        <taxon>Pseudonocardiaceae</taxon>
        <taxon>Lentzea</taxon>
    </lineage>
</organism>
<evidence type="ECO:0000256" key="1">
    <source>
        <dbReference type="ARBA" id="ARBA00007257"/>
    </source>
</evidence>
<feature type="signal peptide" evidence="4">
    <location>
        <begin position="1"/>
        <end position="28"/>
    </location>
</feature>
<evidence type="ECO:0000256" key="4">
    <source>
        <dbReference type="SAM" id="SignalP"/>
    </source>
</evidence>
<dbReference type="Proteomes" id="UP000198583">
    <property type="component" value="Unassembled WGS sequence"/>
</dbReference>
<gene>
    <name evidence="6" type="ORF">SAMN04488564_104443</name>
</gene>
<dbReference type="InterPro" id="IPR041033">
    <property type="entry name" value="SpaA_PFL_dom_1"/>
</dbReference>
<feature type="domain" description="SpaA-like prealbumin fold" evidence="5">
    <location>
        <begin position="303"/>
        <end position="393"/>
    </location>
</feature>
<dbReference type="Pfam" id="PF17802">
    <property type="entry name" value="SpaA"/>
    <property type="match status" value="2"/>
</dbReference>
<dbReference type="RefSeq" id="WP_143138693.1">
    <property type="nucleotide sequence ID" value="NZ_FOYL01000004.1"/>
</dbReference>
<accession>A0A1I6EH37</accession>
<evidence type="ECO:0000313" key="6">
    <source>
        <dbReference type="EMBL" id="SFR16792.1"/>
    </source>
</evidence>
<dbReference type="AlphaFoldDB" id="A0A1I6EH37"/>